<comment type="caution">
    <text evidence="2">The sequence shown here is derived from an EMBL/GenBank/DDBJ whole genome shotgun (WGS) entry which is preliminary data.</text>
</comment>
<gene>
    <name evidence="2" type="ORF">X797_010135</name>
</gene>
<dbReference type="PANTHER" id="PTHR34714:SF2">
    <property type="entry name" value="EGF-LIKE DOMAIN-CONTAINING PROTEIN"/>
    <property type="match status" value="1"/>
</dbReference>
<dbReference type="EMBL" id="JELW01000045">
    <property type="protein sequence ID" value="EXU96738.1"/>
    <property type="molecule type" value="Genomic_DNA"/>
</dbReference>
<protein>
    <submittedName>
        <fullName evidence="2">Uncharacterized protein</fullName>
    </submittedName>
</protein>
<evidence type="ECO:0000256" key="1">
    <source>
        <dbReference type="SAM" id="Coils"/>
    </source>
</evidence>
<dbReference type="OrthoDB" id="3509531at2759"/>
<keyword evidence="1" id="KW-0175">Coiled coil</keyword>
<dbReference type="HOGENOM" id="CLU_017935_0_0_1"/>
<accession>A0A0A1UND3</accession>
<evidence type="ECO:0000313" key="3">
    <source>
        <dbReference type="Proteomes" id="UP000030151"/>
    </source>
</evidence>
<evidence type="ECO:0000313" key="2">
    <source>
        <dbReference type="EMBL" id="EXU96738.1"/>
    </source>
</evidence>
<reference evidence="2 3" key="1">
    <citation type="submission" date="2014-02" db="EMBL/GenBank/DDBJ databases">
        <title>The genome sequence of the entomopathogenic fungus Metarhizium robertsii ARSEF 2575.</title>
        <authorList>
            <person name="Giuliano Garisto Donzelli B."/>
            <person name="Roe B.A."/>
            <person name="Macmil S.L."/>
            <person name="Krasnoff S.B."/>
            <person name="Gibson D.M."/>
        </authorList>
    </citation>
    <scope>NUCLEOTIDE SEQUENCE [LARGE SCALE GENOMIC DNA]</scope>
    <source>
        <strain evidence="2 3">ARSEF 2575</strain>
    </source>
</reference>
<sequence>MSNPKPQPSTPAEWKAYASSKDVTSIPLREAENVNENAKTAMLRGVYFDASTALLPSMLRLNIFTDVFALTKHETVISPYKNGTIQITARVLTADAPATIVIPPDASGAISIYAAILDQPVTVTTGSDTLKLDLGPESEYIGVSIGFSNGKLEHEYEKQYPSTSSDDLKASLNTQLRIALVQFWKNISIAVSLSSYVATMTTKQEYFSLLNTQAVAVGQQLAGQAMAGPDMSYAPVLVLDRYKESTQQALNAATAFETQFERFQDKQESLEVHKQAWNTMLAQARNENSMRVNLRNLALDKYKSARQTALSCEAQFKEDDFALEILRIRFENGLQKWKDEQELKAVLQILMAAASFALNIATLCMGNPGGGGGAADAVGKAVEAVKVAEGIVGQIGKVLRSDTFQKLAECVEALLALYPIIESVVDAVGQFELDPSVEIPSLETITGTSQGDANAAAIVTMAAWDKWILESDEQMEFAVSEGVDSASDYRLALRKHAINGKQLAQAHAESVKAGYEYVQAQMEVIVSQQQISNLQKLLDEYEEQEAIYALAESMLYDRAMALRTTVVISLRNMAWAYRYWALAESSITLDSRKVLDEYQQDLSTIIQEMVNADSRYSSDFQPFDYNIDSEDLPAGYGQSMKDGIKGKSHIGSFTLAPEKGLASDFDEGSHYRLDGLNPTLLGVLPNPSALKGGVVVVNLRITTSGIYADIEKDKVFRFASLPQSRRCSYELDENGNRGKTRVYPAFETKDHAEPTPFTQWKIELLNPEDIRLDGFKGVDLQFTGNVRFDAKRRRAGVKDSAKK</sequence>
<dbReference type="Proteomes" id="UP000030151">
    <property type="component" value="Unassembled WGS sequence"/>
</dbReference>
<organism evidence="2 3">
    <name type="scientific">Metarhizium robertsii</name>
    <dbReference type="NCBI Taxonomy" id="568076"/>
    <lineage>
        <taxon>Eukaryota</taxon>
        <taxon>Fungi</taxon>
        <taxon>Dikarya</taxon>
        <taxon>Ascomycota</taxon>
        <taxon>Pezizomycotina</taxon>
        <taxon>Sordariomycetes</taxon>
        <taxon>Hypocreomycetidae</taxon>
        <taxon>Hypocreales</taxon>
        <taxon>Clavicipitaceae</taxon>
        <taxon>Metarhizium</taxon>
    </lineage>
</organism>
<feature type="coiled-coil region" evidence="1">
    <location>
        <begin position="524"/>
        <end position="554"/>
    </location>
</feature>
<proteinExistence type="predicted"/>
<dbReference type="eggNOG" id="ENOG502SIS9">
    <property type="taxonomic scope" value="Eukaryota"/>
</dbReference>
<dbReference type="PANTHER" id="PTHR34714">
    <property type="entry name" value="EGF-LIKE DOMAIN-CONTAINING PROTEIN"/>
    <property type="match status" value="1"/>
</dbReference>
<name>A0A0A1UND3_9HYPO</name>
<dbReference type="AlphaFoldDB" id="A0A0A1UND3"/>